<keyword evidence="9 11" id="KW-0464">Manganese</keyword>
<dbReference type="Proteomes" id="UP000198734">
    <property type="component" value="Unassembled WGS sequence"/>
</dbReference>
<comment type="function">
    <text evidence="3 11 12">Catalyzes the conversion of D-ribulose 5-phosphate to formate and 3,4-dihydroxy-2-butanone 4-phosphate.</text>
</comment>
<keyword evidence="8 11" id="KW-0460">Magnesium</keyword>
<gene>
    <name evidence="11" type="primary">ribB</name>
    <name evidence="13" type="ORF">SAMN05421670_1145</name>
</gene>
<feature type="binding site" evidence="11">
    <location>
        <begin position="26"/>
        <end position="27"/>
    </location>
    <ligand>
        <name>D-ribulose 5-phosphate</name>
        <dbReference type="ChEBI" id="CHEBI:58121"/>
    </ligand>
</feature>
<feature type="binding site" evidence="11">
    <location>
        <position position="27"/>
    </location>
    <ligand>
        <name>Mg(2+)</name>
        <dbReference type="ChEBI" id="CHEBI:18420"/>
        <label>2</label>
    </ligand>
</feature>
<comment type="cofactor">
    <cofactor evidence="2">
        <name>Mn(2+)</name>
        <dbReference type="ChEBI" id="CHEBI:29035"/>
    </cofactor>
</comment>
<protein>
    <recommendedName>
        <fullName evidence="11 12">3,4-dihydroxy-2-butanone 4-phosphate synthase</fullName>
        <shortName evidence="11 12">DHBP synthase</shortName>
        <ecNumber evidence="11 12">4.1.99.12</ecNumber>
    </recommendedName>
</protein>
<dbReference type="GO" id="GO:0000287">
    <property type="term" value="F:magnesium ion binding"/>
    <property type="evidence" value="ECO:0007669"/>
    <property type="project" value="UniProtKB-UniRule"/>
</dbReference>
<keyword evidence="6 11" id="KW-0686">Riboflavin biosynthesis</keyword>
<dbReference type="PANTHER" id="PTHR21327:SF18">
    <property type="entry name" value="3,4-DIHYDROXY-2-BUTANONE 4-PHOSPHATE SYNTHASE"/>
    <property type="match status" value="1"/>
</dbReference>
<dbReference type="UniPathway" id="UPA00275">
    <property type="reaction ID" value="UER00399"/>
</dbReference>
<dbReference type="SUPFAM" id="SSF55821">
    <property type="entry name" value="YrdC/RibB"/>
    <property type="match status" value="1"/>
</dbReference>
<feature type="binding site" evidence="11">
    <location>
        <begin position="138"/>
        <end position="142"/>
    </location>
    <ligand>
        <name>D-ribulose 5-phosphate</name>
        <dbReference type="ChEBI" id="CHEBI:58121"/>
    </ligand>
</feature>
<evidence type="ECO:0000256" key="12">
    <source>
        <dbReference type="RuleBase" id="RU003843"/>
    </source>
</evidence>
<feature type="binding site" evidence="11">
    <location>
        <position position="31"/>
    </location>
    <ligand>
        <name>D-ribulose 5-phosphate</name>
        <dbReference type="ChEBI" id="CHEBI:58121"/>
    </ligand>
</feature>
<dbReference type="GO" id="GO:0009231">
    <property type="term" value="P:riboflavin biosynthetic process"/>
    <property type="evidence" value="ECO:0007669"/>
    <property type="project" value="UniProtKB-UniRule"/>
</dbReference>
<evidence type="ECO:0000256" key="8">
    <source>
        <dbReference type="ARBA" id="ARBA00022842"/>
    </source>
</evidence>
<dbReference type="STRING" id="126156.SAMN05421670_1145"/>
<dbReference type="InterPro" id="IPR017945">
    <property type="entry name" value="DHBP_synth_RibB-like_a/b_dom"/>
</dbReference>
<keyword evidence="13" id="KW-0378">Hydrolase</keyword>
<dbReference type="GO" id="GO:0008686">
    <property type="term" value="F:3,4-dihydroxy-2-butanone-4-phosphate synthase activity"/>
    <property type="evidence" value="ECO:0007669"/>
    <property type="project" value="UniProtKB-UniRule"/>
</dbReference>
<keyword evidence="14" id="KW-1185">Reference proteome</keyword>
<dbReference type="FunFam" id="3.90.870.10:FF:000001">
    <property type="entry name" value="Riboflavin biosynthesis protein RibBA"/>
    <property type="match status" value="1"/>
</dbReference>
<comment type="catalytic activity">
    <reaction evidence="1 11 12">
        <text>D-ribulose 5-phosphate = (2S)-2-hydroxy-3-oxobutyl phosphate + formate + H(+)</text>
        <dbReference type="Rhea" id="RHEA:18457"/>
        <dbReference type="ChEBI" id="CHEBI:15378"/>
        <dbReference type="ChEBI" id="CHEBI:15740"/>
        <dbReference type="ChEBI" id="CHEBI:58121"/>
        <dbReference type="ChEBI" id="CHEBI:58830"/>
        <dbReference type="EC" id="4.1.99.12"/>
    </reaction>
</comment>
<dbReference type="GO" id="GO:0003935">
    <property type="term" value="F:GTP cyclohydrolase II activity"/>
    <property type="evidence" value="ECO:0007669"/>
    <property type="project" value="TreeGrafter"/>
</dbReference>
<dbReference type="GO" id="GO:0005829">
    <property type="term" value="C:cytosol"/>
    <property type="evidence" value="ECO:0007669"/>
    <property type="project" value="TreeGrafter"/>
</dbReference>
<evidence type="ECO:0000256" key="2">
    <source>
        <dbReference type="ARBA" id="ARBA00001936"/>
    </source>
</evidence>
<accession>A0A1I5W7T0</accession>
<comment type="pathway">
    <text evidence="4 11 12">Cofactor biosynthesis; riboflavin biosynthesis; 2-hydroxy-3-oxobutyl phosphate from D-ribulose 5-phosphate: step 1/1.</text>
</comment>
<name>A0A1I5W7T0_9BACI</name>
<evidence type="ECO:0000256" key="10">
    <source>
        <dbReference type="ARBA" id="ARBA00023239"/>
    </source>
</evidence>
<feature type="site" description="Essential for catalytic activity" evidence="11">
    <location>
        <position position="124"/>
    </location>
</feature>
<feature type="binding site" evidence="11">
    <location>
        <position position="27"/>
    </location>
    <ligand>
        <name>Mg(2+)</name>
        <dbReference type="ChEBI" id="CHEBI:18420"/>
        <label>1</label>
    </ligand>
</feature>
<organism evidence="13 14">
    <name type="scientific">Psychrobacillus psychrotolerans</name>
    <dbReference type="NCBI Taxonomy" id="126156"/>
    <lineage>
        <taxon>Bacteria</taxon>
        <taxon>Bacillati</taxon>
        <taxon>Bacillota</taxon>
        <taxon>Bacilli</taxon>
        <taxon>Bacillales</taxon>
        <taxon>Bacillaceae</taxon>
        <taxon>Psychrobacillus</taxon>
    </lineage>
</organism>
<dbReference type="Gene3D" id="3.90.870.10">
    <property type="entry name" value="DHBP synthase"/>
    <property type="match status" value="1"/>
</dbReference>
<evidence type="ECO:0000256" key="4">
    <source>
        <dbReference type="ARBA" id="ARBA00004904"/>
    </source>
</evidence>
<evidence type="ECO:0000313" key="13">
    <source>
        <dbReference type="EMBL" id="SFQ15812.1"/>
    </source>
</evidence>
<comment type="cofactor">
    <cofactor evidence="11 12">
        <name>Mg(2+)</name>
        <dbReference type="ChEBI" id="CHEBI:18420"/>
    </cofactor>
    <cofactor evidence="11 12">
        <name>Mn(2+)</name>
        <dbReference type="ChEBI" id="CHEBI:29035"/>
    </cofactor>
    <text evidence="11 12">Binds 2 divalent metal cations per subunit. Magnesium or manganese.</text>
</comment>
<proteinExistence type="inferred from homology"/>
<dbReference type="InterPro" id="IPR000422">
    <property type="entry name" value="DHBP_synthase_RibB"/>
</dbReference>
<evidence type="ECO:0000256" key="9">
    <source>
        <dbReference type="ARBA" id="ARBA00023211"/>
    </source>
</evidence>
<keyword evidence="7 11" id="KW-0479">Metal-binding</keyword>
<sequence length="203" mass="22498">MLNTIEEAITDLTQGKLIILVDDENRENEGDFLCLAEFATPENINFMAKYGRGLICMPIHEEIAEVLQLHPMVSNNTDSHQTAFTVSIDHENTSTGISAFDRSETMLQVIKPQAKAQQFKRPGHVFPLIAKPGGVLERRGHTEAAVDLAMLCASAKSGVICEIMNDDGSMARLPDLLELAKQYQLKIVTIEELSRYLINIKAS</sequence>
<dbReference type="NCBIfam" id="TIGR00506">
    <property type="entry name" value="ribB"/>
    <property type="match status" value="1"/>
</dbReference>
<evidence type="ECO:0000256" key="7">
    <source>
        <dbReference type="ARBA" id="ARBA00022723"/>
    </source>
</evidence>
<dbReference type="PANTHER" id="PTHR21327">
    <property type="entry name" value="GTP CYCLOHYDROLASE II-RELATED"/>
    <property type="match status" value="1"/>
</dbReference>
<dbReference type="OrthoDB" id="9793111at2"/>
<evidence type="ECO:0000313" key="14">
    <source>
        <dbReference type="Proteomes" id="UP000198734"/>
    </source>
</evidence>
<feature type="binding site" evidence="11">
    <location>
        <position position="141"/>
    </location>
    <ligand>
        <name>Mg(2+)</name>
        <dbReference type="ChEBI" id="CHEBI:18420"/>
        <label>2</label>
    </ligand>
</feature>
<dbReference type="Pfam" id="PF00926">
    <property type="entry name" value="DHBP_synthase"/>
    <property type="match status" value="1"/>
</dbReference>
<evidence type="ECO:0000256" key="11">
    <source>
        <dbReference type="HAMAP-Rule" id="MF_00180"/>
    </source>
</evidence>
<feature type="site" description="Essential for catalytic activity" evidence="11">
    <location>
        <position position="162"/>
    </location>
</feature>
<comment type="similarity">
    <text evidence="5">In the N-terminal section; belongs to the DHBP synthase family.</text>
</comment>
<keyword evidence="10 11" id="KW-0456">Lyase</keyword>
<dbReference type="EMBL" id="FOXU01000001">
    <property type="protein sequence ID" value="SFQ15812.1"/>
    <property type="molecule type" value="Genomic_DNA"/>
</dbReference>
<reference evidence="14" key="1">
    <citation type="submission" date="2016-10" db="EMBL/GenBank/DDBJ databases">
        <authorList>
            <person name="Varghese N."/>
            <person name="Submissions S."/>
        </authorList>
    </citation>
    <scope>NUCLEOTIDE SEQUENCE [LARGE SCALE GENOMIC DNA]</scope>
    <source>
        <strain evidence="14">DSM 11706</strain>
    </source>
</reference>
<evidence type="ECO:0000256" key="6">
    <source>
        <dbReference type="ARBA" id="ARBA00022619"/>
    </source>
</evidence>
<evidence type="ECO:0000256" key="1">
    <source>
        <dbReference type="ARBA" id="ARBA00000141"/>
    </source>
</evidence>
<dbReference type="GO" id="GO:0030145">
    <property type="term" value="F:manganese ion binding"/>
    <property type="evidence" value="ECO:0007669"/>
    <property type="project" value="UniProtKB-UniRule"/>
</dbReference>
<evidence type="ECO:0000256" key="3">
    <source>
        <dbReference type="ARBA" id="ARBA00002284"/>
    </source>
</evidence>
<dbReference type="AlphaFoldDB" id="A0A1I5W7T0"/>
<evidence type="ECO:0000256" key="5">
    <source>
        <dbReference type="ARBA" id="ARBA00005520"/>
    </source>
</evidence>
<comment type="subunit">
    <text evidence="11 12">Homodimer.</text>
</comment>
<dbReference type="HAMAP" id="MF_00180">
    <property type="entry name" value="RibB"/>
    <property type="match status" value="1"/>
</dbReference>
<dbReference type="EC" id="4.1.99.12" evidence="11 12"/>
<comment type="similarity">
    <text evidence="11 12">Belongs to the DHBP synthase family.</text>
</comment>